<proteinExistence type="predicted"/>
<feature type="compositionally biased region" description="Acidic residues" evidence="1">
    <location>
        <begin position="206"/>
        <end position="216"/>
    </location>
</feature>
<feature type="compositionally biased region" description="Basic residues" evidence="1">
    <location>
        <begin position="182"/>
        <end position="200"/>
    </location>
</feature>
<evidence type="ECO:0000313" key="3">
    <source>
        <dbReference type="Proteomes" id="UP001497392"/>
    </source>
</evidence>
<evidence type="ECO:0000313" key="2">
    <source>
        <dbReference type="EMBL" id="CAL5220096.1"/>
    </source>
</evidence>
<feature type="compositionally biased region" description="Polar residues" evidence="1">
    <location>
        <begin position="145"/>
        <end position="155"/>
    </location>
</feature>
<accession>A0ABP1FJG6</accession>
<keyword evidence="3" id="KW-1185">Reference proteome</keyword>
<sequence>MAKGQAQRRRAKNFLEAKETKSGRLSRLPPPPEAPSRKGKRNSDVSRSLQRMLDLKAIAQSPKHRKKDLLVKQKPAIPVVELNATTSAGGTAAAAAAAALSQSRAGLSDKQDAAAPPAQEACNPEPHPSATPHNSQGLAAEATEASKNAEPSTAPVTERKHEQKKEELQPKHAAGTAGVKALKPRKKDFLKRRKLKKKGLLHLLDEEPEEDLEAELMQDRHKPKFGEQAMAPLKIHLKRKHWDSSAEQGRSSKRCTDIYERQMSDASGNRAQASGSVRQPAPQRGSSTSKGGGGKQGSEAVQRLRAQQAAQAKKLAQGRAQAQAIEAYRSSKRPDASGKASFKTLKQLVKKGKAAAPVEGYTAVPEQ</sequence>
<evidence type="ECO:0000256" key="1">
    <source>
        <dbReference type="SAM" id="MobiDB-lite"/>
    </source>
</evidence>
<dbReference type="EMBL" id="CAXHTA020000003">
    <property type="protein sequence ID" value="CAL5220096.1"/>
    <property type="molecule type" value="Genomic_DNA"/>
</dbReference>
<reference evidence="2 3" key="1">
    <citation type="submission" date="2024-06" db="EMBL/GenBank/DDBJ databases">
        <authorList>
            <person name="Kraege A."/>
            <person name="Thomma B."/>
        </authorList>
    </citation>
    <scope>NUCLEOTIDE SEQUENCE [LARGE SCALE GENOMIC DNA]</scope>
</reference>
<feature type="region of interest" description="Disordered" evidence="1">
    <location>
        <begin position="1"/>
        <end position="48"/>
    </location>
</feature>
<feature type="compositionally biased region" description="Basic residues" evidence="1">
    <location>
        <begin position="1"/>
        <end position="12"/>
    </location>
</feature>
<feature type="compositionally biased region" description="Basic and acidic residues" evidence="1">
    <location>
        <begin position="157"/>
        <end position="170"/>
    </location>
</feature>
<feature type="region of interest" description="Disordered" evidence="1">
    <location>
        <begin position="98"/>
        <end position="340"/>
    </location>
</feature>
<feature type="compositionally biased region" description="Basic and acidic residues" evidence="1">
    <location>
        <begin position="13"/>
        <end position="22"/>
    </location>
</feature>
<feature type="compositionally biased region" description="Low complexity" evidence="1">
    <location>
        <begin position="303"/>
        <end position="324"/>
    </location>
</feature>
<feature type="compositionally biased region" description="Basic and acidic residues" evidence="1">
    <location>
        <begin position="254"/>
        <end position="263"/>
    </location>
</feature>
<name>A0ABP1FJG6_9CHLO</name>
<protein>
    <submittedName>
        <fullName evidence="2">G2047 protein</fullName>
    </submittedName>
</protein>
<feature type="compositionally biased region" description="Polar residues" evidence="1">
    <location>
        <begin position="264"/>
        <end position="277"/>
    </location>
</feature>
<organism evidence="2 3">
    <name type="scientific">Coccomyxa viridis</name>
    <dbReference type="NCBI Taxonomy" id="1274662"/>
    <lineage>
        <taxon>Eukaryota</taxon>
        <taxon>Viridiplantae</taxon>
        <taxon>Chlorophyta</taxon>
        <taxon>core chlorophytes</taxon>
        <taxon>Trebouxiophyceae</taxon>
        <taxon>Trebouxiophyceae incertae sedis</taxon>
        <taxon>Coccomyxaceae</taxon>
        <taxon>Coccomyxa</taxon>
    </lineage>
</organism>
<gene>
    <name evidence="2" type="primary">g2047</name>
    <name evidence="2" type="ORF">VP750_LOCUS1755</name>
</gene>
<comment type="caution">
    <text evidence="2">The sequence shown here is derived from an EMBL/GenBank/DDBJ whole genome shotgun (WGS) entry which is preliminary data.</text>
</comment>
<dbReference type="Proteomes" id="UP001497392">
    <property type="component" value="Unassembled WGS sequence"/>
</dbReference>